<name>T1DF41_ANOAQ</name>
<accession>T1DF41</accession>
<evidence type="ECO:0000256" key="1">
    <source>
        <dbReference type="SAM" id="MobiDB-lite"/>
    </source>
</evidence>
<feature type="region of interest" description="Disordered" evidence="1">
    <location>
        <begin position="162"/>
        <end position="197"/>
    </location>
</feature>
<evidence type="ECO:0000313" key="2">
    <source>
        <dbReference type="EMBL" id="JAA98334.1"/>
    </source>
</evidence>
<dbReference type="EMBL" id="GAMD01003256">
    <property type="protein sequence ID" value="JAA98334.1"/>
    <property type="molecule type" value="mRNA"/>
</dbReference>
<reference evidence="2" key="1">
    <citation type="submission" date="2013-07" db="EMBL/GenBank/DDBJ databases">
        <title>Transcriptome sequencing and developmental regulation of gene expression in Anopheles aquasalis.</title>
        <authorList>
            <consortium name="Brazilian Malaria Network (MCT/CNPq/MS/SCTIE/DECIT/PRONEX 555648/2009-5) and Research Network on Bioactive Molecules from Arthropod Vectors (NAP-MOBIARVE"/>
            <consortium name="University of Sao Paulo)"/>
            <person name="Marinotti O."/>
            <person name="Ribeiro J.M.C."/>
            <person name="Costa-da-Silva A.L."/>
            <person name="Silva M.C.P."/>
            <person name="Lopes A.R."/>
            <person name="Barros M.S."/>
            <person name="Sa-Nunes A."/>
            <person name="Konjin B.B."/>
            <person name="Carvalho E."/>
            <person name="Suesdek L."/>
            <person name="Silva-Neto M.A.C."/>
            <person name="Capurro M.L."/>
        </authorList>
    </citation>
    <scope>NUCLEOTIDE SEQUENCE</scope>
    <source>
        <tissue evidence="2">Whole body</tissue>
    </source>
</reference>
<protein>
    <submittedName>
        <fullName evidence="2">Uncharacterized protein</fullName>
    </submittedName>
</protein>
<proteinExistence type="evidence at transcript level"/>
<dbReference type="AlphaFoldDB" id="T1DF41"/>
<organism evidence="2">
    <name type="scientific">Anopheles aquasalis</name>
    <name type="common">Malaria mosquito</name>
    <dbReference type="NCBI Taxonomy" id="42839"/>
    <lineage>
        <taxon>Eukaryota</taxon>
        <taxon>Metazoa</taxon>
        <taxon>Ecdysozoa</taxon>
        <taxon>Arthropoda</taxon>
        <taxon>Hexapoda</taxon>
        <taxon>Insecta</taxon>
        <taxon>Pterygota</taxon>
        <taxon>Neoptera</taxon>
        <taxon>Endopterygota</taxon>
        <taxon>Diptera</taxon>
        <taxon>Nematocera</taxon>
        <taxon>Culicoidea</taxon>
        <taxon>Culicidae</taxon>
        <taxon>Anophelinae</taxon>
        <taxon>Anopheles</taxon>
    </lineage>
</organism>
<sequence>MAAHEVGCWHTVVVVRGVLGEDALSRKLHSLCSSSLTITPLAASVQHYWYRHPKVHWKPWKLVSDDVRALGPRNNAEWFYEMASSIPFSRSLSLTHTHVLPWHTSRANTGGHATRSSKFVGFPMLLTFPFDDGSRRRIAASDWRGREGRAWVLPAVSGHQRRRSCHTAATGKTLLGGREDNGSTGVRNHGSAFKQAH</sequence>